<protein>
    <submittedName>
        <fullName evidence="4">NADPH:quinone reductase</fullName>
    </submittedName>
</protein>
<dbReference type="OrthoDB" id="9787435at2"/>
<evidence type="ECO:0000256" key="1">
    <source>
        <dbReference type="ARBA" id="ARBA00022857"/>
    </source>
</evidence>
<dbReference type="STRING" id="89065.SAMN05216605_115154"/>
<dbReference type="InterPro" id="IPR020843">
    <property type="entry name" value="ER"/>
</dbReference>
<evidence type="ECO:0000259" key="3">
    <source>
        <dbReference type="SMART" id="SM00829"/>
    </source>
</evidence>
<dbReference type="InterPro" id="IPR013149">
    <property type="entry name" value="ADH-like_C"/>
</dbReference>
<proteinExistence type="predicted"/>
<dbReference type="InterPro" id="IPR036291">
    <property type="entry name" value="NAD(P)-bd_dom_sf"/>
</dbReference>
<dbReference type="RefSeq" id="WP_074756805.1">
    <property type="nucleotide sequence ID" value="NZ_FNCO01000015.1"/>
</dbReference>
<name>A0A1G8MCV6_9PSED</name>
<dbReference type="Gene3D" id="3.90.180.10">
    <property type="entry name" value="Medium-chain alcohol dehydrogenases, catalytic domain"/>
    <property type="match status" value="1"/>
</dbReference>
<dbReference type="SUPFAM" id="SSF51735">
    <property type="entry name" value="NAD(P)-binding Rossmann-fold domains"/>
    <property type="match status" value="1"/>
</dbReference>
<dbReference type="PANTHER" id="PTHR48106">
    <property type="entry name" value="QUINONE OXIDOREDUCTASE PIG3-RELATED"/>
    <property type="match status" value="1"/>
</dbReference>
<dbReference type="GO" id="GO:0070402">
    <property type="term" value="F:NADPH binding"/>
    <property type="evidence" value="ECO:0007669"/>
    <property type="project" value="TreeGrafter"/>
</dbReference>
<dbReference type="CDD" id="cd08268">
    <property type="entry name" value="MDR2"/>
    <property type="match status" value="1"/>
</dbReference>
<dbReference type="Proteomes" id="UP000182894">
    <property type="component" value="Unassembled WGS sequence"/>
</dbReference>
<dbReference type="Gene3D" id="3.40.50.720">
    <property type="entry name" value="NAD(P)-binding Rossmann-like Domain"/>
    <property type="match status" value="1"/>
</dbReference>
<dbReference type="Pfam" id="PF00107">
    <property type="entry name" value="ADH_zinc_N"/>
    <property type="match status" value="1"/>
</dbReference>
<keyword evidence="1" id="KW-0521">NADP</keyword>
<keyword evidence="5" id="KW-1185">Reference proteome</keyword>
<sequence>MRVITFERYGAPEVLQYQEVGEQVPSDNEVLIRVKAIGLNRAESMWRHGEYVEPVNLPARLGYESAGIVSAVGANVTHVSPGDAVSTIPSFSLNDYGMYGEEVLAPAHAVVKHLSSLSFAEAVSIWNPYITPYGALIATGLLKATDTVLINAASSSVGVGTIQMVNMMGATSVALTRTREKRQQLLDAGAQYVIATEEQDLVAEVMNITDGQGASIIFDPVGGAHFPQLISALTPGGTVFIYGALSTDVTPLPILDVIAKKPIIRGYNLFEITTHPESQKKAVEFISRGLESGALKPLIEKTFKFDEMVQAHHYLEKSQHLGRIVVVVD</sequence>
<evidence type="ECO:0000313" key="4">
    <source>
        <dbReference type="EMBL" id="SDI65768.1"/>
    </source>
</evidence>
<dbReference type="SMART" id="SM00829">
    <property type="entry name" value="PKS_ER"/>
    <property type="match status" value="1"/>
</dbReference>
<gene>
    <name evidence="4" type="ORF">SAMN05216605_115154</name>
</gene>
<organism evidence="4 5">
    <name type="scientific">Pseudomonas abietaniphila</name>
    <dbReference type="NCBI Taxonomy" id="89065"/>
    <lineage>
        <taxon>Bacteria</taxon>
        <taxon>Pseudomonadati</taxon>
        <taxon>Pseudomonadota</taxon>
        <taxon>Gammaproteobacteria</taxon>
        <taxon>Pseudomonadales</taxon>
        <taxon>Pseudomonadaceae</taxon>
        <taxon>Pseudomonas</taxon>
    </lineage>
</organism>
<dbReference type="EMBL" id="FNCO01000015">
    <property type="protein sequence ID" value="SDI65768.1"/>
    <property type="molecule type" value="Genomic_DNA"/>
</dbReference>
<dbReference type="GO" id="GO:0016651">
    <property type="term" value="F:oxidoreductase activity, acting on NAD(P)H"/>
    <property type="evidence" value="ECO:0007669"/>
    <property type="project" value="TreeGrafter"/>
</dbReference>
<feature type="domain" description="Enoyl reductase (ER)" evidence="3">
    <location>
        <begin position="10"/>
        <end position="326"/>
    </location>
</feature>
<dbReference type="PANTHER" id="PTHR48106:SF5">
    <property type="entry name" value="ZINC-CONTAINING ALCOHOL DEHYDROGENASE"/>
    <property type="match status" value="1"/>
</dbReference>
<dbReference type="InterPro" id="IPR011032">
    <property type="entry name" value="GroES-like_sf"/>
</dbReference>
<dbReference type="InterPro" id="IPR013154">
    <property type="entry name" value="ADH-like_N"/>
</dbReference>
<evidence type="ECO:0000256" key="2">
    <source>
        <dbReference type="ARBA" id="ARBA00023002"/>
    </source>
</evidence>
<dbReference type="SUPFAM" id="SSF50129">
    <property type="entry name" value="GroES-like"/>
    <property type="match status" value="1"/>
</dbReference>
<accession>A0A1G8MCV6</accession>
<evidence type="ECO:0000313" key="5">
    <source>
        <dbReference type="Proteomes" id="UP000182894"/>
    </source>
</evidence>
<dbReference type="AlphaFoldDB" id="A0A1G8MCV6"/>
<keyword evidence="2" id="KW-0560">Oxidoreductase</keyword>
<dbReference type="Pfam" id="PF08240">
    <property type="entry name" value="ADH_N"/>
    <property type="match status" value="1"/>
</dbReference>
<reference evidence="5" key="1">
    <citation type="submission" date="2016-10" db="EMBL/GenBank/DDBJ databases">
        <authorList>
            <person name="Varghese N."/>
            <person name="Submissions S."/>
        </authorList>
    </citation>
    <scope>NUCLEOTIDE SEQUENCE [LARGE SCALE GENOMIC DNA]</scope>
    <source>
        <strain evidence="5">ATCC 700689</strain>
    </source>
</reference>